<accession>A0A7R5L8V9</accession>
<gene>
    <name evidence="9" type="primary">LOC113992619</name>
</gene>
<feature type="region of interest" description="Disordered" evidence="6">
    <location>
        <begin position="1"/>
        <end position="34"/>
    </location>
</feature>
<organism evidence="8 9">
    <name type="scientific">Pipra filicauda</name>
    <name type="common">Wire-tailed manakin</name>
    <dbReference type="NCBI Taxonomy" id="649802"/>
    <lineage>
        <taxon>Eukaryota</taxon>
        <taxon>Metazoa</taxon>
        <taxon>Chordata</taxon>
        <taxon>Craniata</taxon>
        <taxon>Vertebrata</taxon>
        <taxon>Euteleostomi</taxon>
        <taxon>Archelosauria</taxon>
        <taxon>Archosauria</taxon>
        <taxon>Dinosauria</taxon>
        <taxon>Saurischia</taxon>
        <taxon>Theropoda</taxon>
        <taxon>Coelurosauria</taxon>
        <taxon>Aves</taxon>
        <taxon>Neognathae</taxon>
        <taxon>Neoaves</taxon>
        <taxon>Telluraves</taxon>
        <taxon>Australaves</taxon>
        <taxon>Passeriformes</taxon>
        <taxon>Pipridae</taxon>
        <taxon>Pipra</taxon>
    </lineage>
</organism>
<evidence type="ECO:0000313" key="9">
    <source>
        <dbReference type="RefSeq" id="XP_039247313.1"/>
    </source>
</evidence>
<evidence type="ECO:0000256" key="1">
    <source>
        <dbReference type="ARBA" id="ARBA00022723"/>
    </source>
</evidence>
<feature type="domain" description="THAP-type" evidence="7">
    <location>
        <begin position="1"/>
        <end position="93"/>
    </location>
</feature>
<dbReference type="SUPFAM" id="SSF57716">
    <property type="entry name" value="Glucocorticoid receptor-like (DNA-binding domain)"/>
    <property type="match status" value="1"/>
</dbReference>
<dbReference type="AlphaFoldDB" id="A0A7R5L8V9"/>
<dbReference type="PROSITE" id="PS50950">
    <property type="entry name" value="ZF_THAP"/>
    <property type="match status" value="1"/>
</dbReference>
<keyword evidence="8" id="KW-1185">Reference proteome</keyword>
<sequence>MPRHCSASGCCTRDTRDTRGRGISFHRLPRRDDPRRVQWLENSRRRDPSGGGRWDPSSKYIYFCSQHFESHCFEVVGYSGYHRLKEGAVPTVFAPGPPRPPRTPKPKPPPPDSDPPKPLRTPRKWK</sequence>
<keyword evidence="1" id="KW-0479">Metal-binding</keyword>
<keyword evidence="4 5" id="KW-0238">DNA-binding</keyword>
<dbReference type="GO" id="GO:0003677">
    <property type="term" value="F:DNA binding"/>
    <property type="evidence" value="ECO:0007669"/>
    <property type="project" value="UniProtKB-UniRule"/>
</dbReference>
<keyword evidence="2 5" id="KW-0863">Zinc-finger</keyword>
<dbReference type="Proteomes" id="UP000504627">
    <property type="component" value="Unplaced"/>
</dbReference>
<protein>
    <submittedName>
        <fullName evidence="9">THAP domain-containing protein 7-like</fullName>
    </submittedName>
</protein>
<proteinExistence type="predicted"/>
<evidence type="ECO:0000256" key="4">
    <source>
        <dbReference type="ARBA" id="ARBA00023125"/>
    </source>
</evidence>
<dbReference type="SMART" id="SM00692">
    <property type="entry name" value="DM3"/>
    <property type="match status" value="1"/>
</dbReference>
<dbReference type="SMART" id="SM00980">
    <property type="entry name" value="THAP"/>
    <property type="match status" value="1"/>
</dbReference>
<dbReference type="InterPro" id="IPR006612">
    <property type="entry name" value="THAP_Znf"/>
</dbReference>
<feature type="compositionally biased region" description="Pro residues" evidence="6">
    <location>
        <begin position="95"/>
        <end position="119"/>
    </location>
</feature>
<evidence type="ECO:0000313" key="8">
    <source>
        <dbReference type="Proteomes" id="UP000504627"/>
    </source>
</evidence>
<dbReference type="PANTHER" id="PTHR47502:SF1">
    <property type="entry name" value="THAP DOMAIN-CONTAINING PROTEIN 7"/>
    <property type="match status" value="1"/>
</dbReference>
<dbReference type="GO" id="GO:0008270">
    <property type="term" value="F:zinc ion binding"/>
    <property type="evidence" value="ECO:0007669"/>
    <property type="project" value="UniProtKB-KW"/>
</dbReference>
<dbReference type="PANTHER" id="PTHR47502">
    <property type="entry name" value="THAP DOMAIN-CONTAINING PROTEIN 7"/>
    <property type="match status" value="1"/>
</dbReference>
<dbReference type="InterPro" id="IPR026519">
    <property type="entry name" value="THAP7"/>
</dbReference>
<dbReference type="GO" id="GO:0006355">
    <property type="term" value="P:regulation of DNA-templated transcription"/>
    <property type="evidence" value="ECO:0007669"/>
    <property type="project" value="TreeGrafter"/>
</dbReference>
<evidence type="ECO:0000259" key="7">
    <source>
        <dbReference type="PROSITE" id="PS50950"/>
    </source>
</evidence>
<name>A0A7R5L8V9_9PASS</name>
<feature type="region of interest" description="Disordered" evidence="6">
    <location>
        <begin position="89"/>
        <end position="126"/>
    </location>
</feature>
<keyword evidence="3" id="KW-0862">Zinc</keyword>
<dbReference type="InParanoid" id="A0A7R5L8V9"/>
<evidence type="ECO:0000256" key="5">
    <source>
        <dbReference type="PROSITE-ProRule" id="PRU00309"/>
    </source>
</evidence>
<dbReference type="GeneID" id="113992619"/>
<dbReference type="RefSeq" id="XP_039247313.1">
    <property type="nucleotide sequence ID" value="XM_039391379.1"/>
</dbReference>
<dbReference type="GO" id="GO:0005634">
    <property type="term" value="C:nucleus"/>
    <property type="evidence" value="ECO:0007669"/>
    <property type="project" value="TreeGrafter"/>
</dbReference>
<evidence type="ECO:0000256" key="6">
    <source>
        <dbReference type="SAM" id="MobiDB-lite"/>
    </source>
</evidence>
<reference evidence="9" key="1">
    <citation type="submission" date="2025-08" db="UniProtKB">
        <authorList>
            <consortium name="RefSeq"/>
        </authorList>
    </citation>
    <scope>IDENTIFICATION</scope>
    <source>
        <tissue evidence="9">Muscle</tissue>
    </source>
</reference>
<evidence type="ECO:0000256" key="2">
    <source>
        <dbReference type="ARBA" id="ARBA00022771"/>
    </source>
</evidence>
<evidence type="ECO:0000256" key="3">
    <source>
        <dbReference type="ARBA" id="ARBA00022833"/>
    </source>
</evidence>
<dbReference type="Pfam" id="PF05485">
    <property type="entry name" value="THAP"/>
    <property type="match status" value="1"/>
</dbReference>